<evidence type="ECO:0000313" key="2">
    <source>
        <dbReference type="EMBL" id="VDP30805.1"/>
    </source>
</evidence>
<reference evidence="2 3" key="1">
    <citation type="submission" date="2018-11" db="EMBL/GenBank/DDBJ databases">
        <authorList>
            <consortium name="Pathogen Informatics"/>
        </authorList>
    </citation>
    <scope>NUCLEOTIDE SEQUENCE [LARGE SCALE GENOMIC DNA]</scope>
</reference>
<evidence type="ECO:0000313" key="4">
    <source>
        <dbReference type="WBParaSite" id="HPBE_0002216201-mRNA-1"/>
    </source>
</evidence>
<dbReference type="AlphaFoldDB" id="A0A3P8DH15"/>
<feature type="chain" id="PRO_5044596703" evidence="1">
    <location>
        <begin position="18"/>
        <end position="147"/>
    </location>
</feature>
<accession>A0A3P8DH15</accession>
<keyword evidence="3" id="KW-1185">Reference proteome</keyword>
<evidence type="ECO:0000313" key="3">
    <source>
        <dbReference type="Proteomes" id="UP000050761"/>
    </source>
</evidence>
<name>A0A3P8DH15_HELPZ</name>
<reference evidence="4" key="2">
    <citation type="submission" date="2019-09" db="UniProtKB">
        <authorList>
            <consortium name="WormBaseParasite"/>
        </authorList>
    </citation>
    <scope>IDENTIFICATION</scope>
</reference>
<sequence>MRTMLIILSVIPTVVNCLLFRSIPLSKSPMQLGDLKAREEYFDVILKSNKNQTFAQKMEDRKKWAKKHNVECAGSGTNSVDMIVSEPAIASAERFNENLMRIVVAGELQRCYFFCVSSADKLYKDEIWSLLDEKTAKEPSKDKVVVE</sequence>
<dbReference type="EMBL" id="UZAH01033711">
    <property type="protein sequence ID" value="VDP30805.1"/>
    <property type="molecule type" value="Genomic_DNA"/>
</dbReference>
<keyword evidence="1" id="KW-0732">Signal</keyword>
<feature type="signal peptide" evidence="1">
    <location>
        <begin position="1"/>
        <end position="17"/>
    </location>
</feature>
<dbReference type="WBParaSite" id="HPBE_0002216201-mRNA-1">
    <property type="protein sequence ID" value="HPBE_0002216201-mRNA-1"/>
    <property type="gene ID" value="HPBE_0002216201"/>
</dbReference>
<protein>
    <submittedName>
        <fullName evidence="4">DUF1311 domain-containing protein</fullName>
    </submittedName>
</protein>
<proteinExistence type="predicted"/>
<gene>
    <name evidence="2" type="ORF">HPBE_LOCUS22162</name>
</gene>
<dbReference type="Proteomes" id="UP000050761">
    <property type="component" value="Unassembled WGS sequence"/>
</dbReference>
<organism evidence="2">
    <name type="scientific">Heligmosomoides polygyrus</name>
    <name type="common">Parasitic roundworm</name>
    <dbReference type="NCBI Taxonomy" id="6339"/>
    <lineage>
        <taxon>Eukaryota</taxon>
        <taxon>Metazoa</taxon>
        <taxon>Ecdysozoa</taxon>
        <taxon>Nematoda</taxon>
        <taxon>Chromadorea</taxon>
        <taxon>Rhabditida</taxon>
        <taxon>Rhabditina</taxon>
        <taxon>Rhabditomorpha</taxon>
        <taxon>Strongyloidea</taxon>
        <taxon>Heligmosomidae</taxon>
        <taxon>Heligmosomoides</taxon>
    </lineage>
</organism>
<evidence type="ECO:0000256" key="1">
    <source>
        <dbReference type="SAM" id="SignalP"/>
    </source>
</evidence>